<protein>
    <submittedName>
        <fullName evidence="3">Uncharacterized protein</fullName>
    </submittedName>
</protein>
<accession>A0AAV7WBQ6</accession>
<feature type="compositionally biased region" description="Basic and acidic residues" evidence="2">
    <location>
        <begin position="7"/>
        <end position="33"/>
    </location>
</feature>
<evidence type="ECO:0000313" key="4">
    <source>
        <dbReference type="Proteomes" id="UP001066276"/>
    </source>
</evidence>
<dbReference type="EMBL" id="JANPWB010000002">
    <property type="protein sequence ID" value="KAJ1210016.1"/>
    <property type="molecule type" value="Genomic_DNA"/>
</dbReference>
<evidence type="ECO:0000256" key="1">
    <source>
        <dbReference type="SAM" id="Coils"/>
    </source>
</evidence>
<evidence type="ECO:0000313" key="3">
    <source>
        <dbReference type="EMBL" id="KAJ1210016.1"/>
    </source>
</evidence>
<organism evidence="3 4">
    <name type="scientific">Pleurodeles waltl</name>
    <name type="common">Iberian ribbed newt</name>
    <dbReference type="NCBI Taxonomy" id="8319"/>
    <lineage>
        <taxon>Eukaryota</taxon>
        <taxon>Metazoa</taxon>
        <taxon>Chordata</taxon>
        <taxon>Craniata</taxon>
        <taxon>Vertebrata</taxon>
        <taxon>Euteleostomi</taxon>
        <taxon>Amphibia</taxon>
        <taxon>Batrachia</taxon>
        <taxon>Caudata</taxon>
        <taxon>Salamandroidea</taxon>
        <taxon>Salamandridae</taxon>
        <taxon>Pleurodelinae</taxon>
        <taxon>Pleurodeles</taxon>
    </lineage>
</organism>
<evidence type="ECO:0000256" key="2">
    <source>
        <dbReference type="SAM" id="MobiDB-lite"/>
    </source>
</evidence>
<feature type="region of interest" description="Disordered" evidence="2">
    <location>
        <begin position="1"/>
        <end position="50"/>
    </location>
</feature>
<dbReference type="AlphaFoldDB" id="A0AAV7WBQ6"/>
<sequence>MATQKQSKNDSNLRDLFAKTPAKKQDPTRELHSDPGGGSGDGTVEEDANPVTKAFMEQIFGTLRENLAALRQELATTVKELKGEVTELGQRVDTVEGSRRTPCKQVPNMLTSELDKDITPVEVLEAIRRLRVGKVP</sequence>
<feature type="coiled-coil region" evidence="1">
    <location>
        <begin position="64"/>
        <end position="91"/>
    </location>
</feature>
<reference evidence="3" key="1">
    <citation type="journal article" date="2022" name="bioRxiv">
        <title>Sequencing and chromosome-scale assembly of the giantPleurodeles waltlgenome.</title>
        <authorList>
            <person name="Brown T."/>
            <person name="Elewa A."/>
            <person name="Iarovenko S."/>
            <person name="Subramanian E."/>
            <person name="Araus A.J."/>
            <person name="Petzold A."/>
            <person name="Susuki M."/>
            <person name="Suzuki K.-i.T."/>
            <person name="Hayashi T."/>
            <person name="Toyoda A."/>
            <person name="Oliveira C."/>
            <person name="Osipova E."/>
            <person name="Leigh N.D."/>
            <person name="Simon A."/>
            <person name="Yun M.H."/>
        </authorList>
    </citation>
    <scope>NUCLEOTIDE SEQUENCE</scope>
    <source>
        <strain evidence="3">20211129_DDA</strain>
        <tissue evidence="3">Liver</tissue>
    </source>
</reference>
<comment type="caution">
    <text evidence="3">The sequence shown here is derived from an EMBL/GenBank/DDBJ whole genome shotgun (WGS) entry which is preliminary data.</text>
</comment>
<gene>
    <name evidence="3" type="ORF">NDU88_005384</name>
</gene>
<proteinExistence type="predicted"/>
<keyword evidence="1" id="KW-0175">Coiled coil</keyword>
<name>A0AAV7WBQ6_PLEWA</name>
<keyword evidence="4" id="KW-1185">Reference proteome</keyword>
<dbReference type="Proteomes" id="UP001066276">
    <property type="component" value="Chromosome 1_2"/>
</dbReference>